<dbReference type="EMBL" id="JAAIWN010000003">
    <property type="protein sequence ID" value="NEY80340.1"/>
    <property type="molecule type" value="Genomic_DNA"/>
</dbReference>
<sequence length="491" mass="57722">MNKVLIANQDEFESKGIQWLLESSFTTLEVERALTLTETIHKLESLKPDILILEIDLIGREQFKAFKRTLQITKPLILGITIEATFEAAKKAINLEVKDLFVKPLSPEILLRTVRKSIREMSSIIQAESFISSKTVKRTVSDDDLFIPSQVRGDDYTIIGLQTENHHDLKRLFSFLKGYQFIDETDITPTDEMIICIVNRTAQNVATKFKKLLRDWHEKGNGPVAIVIHSGTNDQLSLHEKYIETKKMMKVTFFVGYNQVLEFNQLFDWKFIDPFLTPKEQQFWIEHLQGENRKQIREWLYHEFLQLEKPYPEPNLLRIRLTSILAQIRRFMKTSQINQKEYEDEYLNLFHGILYHPLLYRIVQQLILFIANILDEKQKLEKTRSIDVISKSIEYIKANYWNTHLSLRDIALFVERNPSYLSSQIAKKTGKTYKEIVNDIRIRTAKKLLRETNMSVKEISALCGFNTQQHFNKVFRSINKQSPNQFRKTNT</sequence>
<feature type="domain" description="Response regulatory" evidence="6">
    <location>
        <begin position="3"/>
        <end position="118"/>
    </location>
</feature>
<keyword evidence="9" id="KW-1185">Reference proteome</keyword>
<evidence type="ECO:0000313" key="7">
    <source>
        <dbReference type="EMBL" id="MBA4535965.1"/>
    </source>
</evidence>
<dbReference type="SMART" id="SM00448">
    <property type="entry name" value="REC"/>
    <property type="match status" value="1"/>
</dbReference>
<dbReference type="InterPro" id="IPR018062">
    <property type="entry name" value="HTH_AraC-typ_CS"/>
</dbReference>
<dbReference type="SUPFAM" id="SSF52172">
    <property type="entry name" value="CheY-like"/>
    <property type="match status" value="1"/>
</dbReference>
<keyword evidence="1" id="KW-0805">Transcription regulation</keyword>
<evidence type="ECO:0000256" key="3">
    <source>
        <dbReference type="ARBA" id="ARBA00023163"/>
    </source>
</evidence>
<feature type="domain" description="HTH araC/xylS-type" evidence="5">
    <location>
        <begin position="390"/>
        <end position="489"/>
    </location>
</feature>
<dbReference type="GO" id="GO:0003700">
    <property type="term" value="F:DNA-binding transcription factor activity"/>
    <property type="evidence" value="ECO:0007669"/>
    <property type="project" value="InterPro"/>
</dbReference>
<dbReference type="Gene3D" id="1.10.10.60">
    <property type="entry name" value="Homeodomain-like"/>
    <property type="match status" value="2"/>
</dbReference>
<dbReference type="PROSITE" id="PS01124">
    <property type="entry name" value="HTH_ARAC_FAMILY_2"/>
    <property type="match status" value="1"/>
</dbReference>
<dbReference type="InterPro" id="IPR001789">
    <property type="entry name" value="Sig_transdc_resp-reg_receiver"/>
</dbReference>
<accession>A0A6B3VPV6</accession>
<proteinExistence type="predicted"/>
<reference evidence="8 9" key="1">
    <citation type="submission" date="2020-02" db="EMBL/GenBank/DDBJ databases">
        <title>Bacillus aquiflavi sp. nov., isolated from yellow water of strong flavor Chinese baijiu in Yibin region of China.</title>
        <authorList>
            <person name="Xie J."/>
        </authorList>
    </citation>
    <scope>NUCLEOTIDE SEQUENCE [LARGE SCALE GENOMIC DNA]</scope>
    <source>
        <strain evidence="8 9">3H-10</strain>
    </source>
</reference>
<dbReference type="Pfam" id="PF12833">
    <property type="entry name" value="HTH_18"/>
    <property type="match status" value="1"/>
</dbReference>
<protein>
    <submittedName>
        <fullName evidence="7">DNA-binding response regulator</fullName>
    </submittedName>
    <submittedName>
        <fullName evidence="8">Response regulator transcription factor</fullName>
    </submittedName>
</protein>
<dbReference type="GO" id="GO:0043565">
    <property type="term" value="F:sequence-specific DNA binding"/>
    <property type="evidence" value="ECO:0007669"/>
    <property type="project" value="InterPro"/>
</dbReference>
<dbReference type="Proteomes" id="UP000570010">
    <property type="component" value="Unassembled WGS sequence"/>
</dbReference>
<dbReference type="Proteomes" id="UP000472971">
    <property type="component" value="Unassembled WGS sequence"/>
</dbReference>
<dbReference type="InterPro" id="IPR018060">
    <property type="entry name" value="HTH_AraC"/>
</dbReference>
<gene>
    <name evidence="8" type="ORF">G4D64_02130</name>
    <name evidence="7" type="ORF">H1Z61_02135</name>
</gene>
<name>A0A6B3VPV6_9BACI</name>
<dbReference type="InterPro" id="IPR009057">
    <property type="entry name" value="Homeodomain-like_sf"/>
</dbReference>
<dbReference type="EMBL" id="JACEIO010000003">
    <property type="protein sequence ID" value="MBA4535965.1"/>
    <property type="molecule type" value="Genomic_DNA"/>
</dbReference>
<evidence type="ECO:0000256" key="2">
    <source>
        <dbReference type="ARBA" id="ARBA00023125"/>
    </source>
</evidence>
<evidence type="ECO:0000313" key="9">
    <source>
        <dbReference type="Proteomes" id="UP000472971"/>
    </source>
</evidence>
<dbReference type="SUPFAM" id="SSF46689">
    <property type="entry name" value="Homeodomain-like"/>
    <property type="match status" value="1"/>
</dbReference>
<dbReference type="PANTHER" id="PTHR43280:SF2">
    <property type="entry name" value="HTH-TYPE TRANSCRIPTIONAL REGULATOR EXSA"/>
    <property type="match status" value="1"/>
</dbReference>
<dbReference type="RefSeq" id="WP_163239637.1">
    <property type="nucleotide sequence ID" value="NZ_JAAIWN010000003.1"/>
</dbReference>
<dbReference type="PROSITE" id="PS50110">
    <property type="entry name" value="RESPONSE_REGULATORY"/>
    <property type="match status" value="1"/>
</dbReference>
<evidence type="ECO:0000256" key="4">
    <source>
        <dbReference type="PROSITE-ProRule" id="PRU00169"/>
    </source>
</evidence>
<dbReference type="PROSITE" id="PS00041">
    <property type="entry name" value="HTH_ARAC_FAMILY_1"/>
    <property type="match status" value="1"/>
</dbReference>
<organism evidence="8 9">
    <name type="scientific">Bacillus aquiflavi</name>
    <dbReference type="NCBI Taxonomy" id="2672567"/>
    <lineage>
        <taxon>Bacteria</taxon>
        <taxon>Bacillati</taxon>
        <taxon>Bacillota</taxon>
        <taxon>Bacilli</taxon>
        <taxon>Bacillales</taxon>
        <taxon>Bacillaceae</taxon>
        <taxon>Bacillus</taxon>
    </lineage>
</organism>
<comment type="caution">
    <text evidence="4">Lacks conserved residue(s) required for the propagation of feature annotation.</text>
</comment>
<evidence type="ECO:0000256" key="1">
    <source>
        <dbReference type="ARBA" id="ARBA00023015"/>
    </source>
</evidence>
<keyword evidence="3" id="KW-0804">Transcription</keyword>
<reference evidence="7 10" key="2">
    <citation type="submission" date="2020-07" db="EMBL/GenBank/DDBJ databases">
        <authorList>
            <person name="Feng H."/>
        </authorList>
    </citation>
    <scope>NUCLEOTIDE SEQUENCE [LARGE SCALE GENOMIC DNA]</scope>
    <source>
        <strain evidence="10">s-12</strain>
        <strain evidence="7">S-12</strain>
    </source>
</reference>
<dbReference type="InterPro" id="IPR011006">
    <property type="entry name" value="CheY-like_superfamily"/>
</dbReference>
<dbReference type="GO" id="GO:0000160">
    <property type="term" value="P:phosphorelay signal transduction system"/>
    <property type="evidence" value="ECO:0007669"/>
    <property type="project" value="InterPro"/>
</dbReference>
<keyword evidence="2 7" id="KW-0238">DNA-binding</keyword>
<evidence type="ECO:0000313" key="10">
    <source>
        <dbReference type="Proteomes" id="UP000570010"/>
    </source>
</evidence>
<comment type="caution">
    <text evidence="8">The sequence shown here is derived from an EMBL/GenBank/DDBJ whole genome shotgun (WGS) entry which is preliminary data.</text>
</comment>
<dbReference type="SMART" id="SM00342">
    <property type="entry name" value="HTH_ARAC"/>
    <property type="match status" value="1"/>
</dbReference>
<evidence type="ECO:0000259" key="6">
    <source>
        <dbReference type="PROSITE" id="PS50110"/>
    </source>
</evidence>
<dbReference type="Gene3D" id="3.40.50.2300">
    <property type="match status" value="1"/>
</dbReference>
<evidence type="ECO:0000313" key="8">
    <source>
        <dbReference type="EMBL" id="NEY80340.1"/>
    </source>
</evidence>
<dbReference type="PANTHER" id="PTHR43280">
    <property type="entry name" value="ARAC-FAMILY TRANSCRIPTIONAL REGULATOR"/>
    <property type="match status" value="1"/>
</dbReference>
<evidence type="ECO:0000259" key="5">
    <source>
        <dbReference type="PROSITE" id="PS01124"/>
    </source>
</evidence>
<dbReference type="AlphaFoldDB" id="A0A6B3VPV6"/>